<dbReference type="InterPro" id="IPR025263">
    <property type="entry name" value="YhdP_central"/>
</dbReference>
<protein>
    <submittedName>
        <fullName evidence="3">AsmA-like C-terminal region-containing protein</fullName>
    </submittedName>
</protein>
<sequence>MNQDADPQDPDIPPPDTHRHWSRRVMLWALAFVAFGALFATFGTLALTGREIVLPARLTERIETRINRDFDSGQVSLGRVVVMVDRNFIPRVTARNVGIRDASGVELARLNSLRAVLSREAVADFRFEPDVLRLSGAQIVIRRRVDGSFALDFGGSARTAGSGAEVLQAIDDAFLTEPLSGISRVEARELTVTLEDARTGNIWQATDASVVLSNHPDSVDITVNFALFNGTEDLSDIEISFSTQKTSLASSISLSADRVPASDFALHSPALSFLSVVNAPLSSNLRAEIDSSGTLSRMFGTIEIGAGHVDPGGGGKPIAFDGAKGYVGYDPKENRLDFAEVSLSSPTLNLSGRGHLLVSDFQGNWPQAFTGQLQLSDVRLDPLGFFEAPLAFGSGAVDLHLRLDPLRLNVGQFYLTRQGLTLRGDGRAIAHSDGWETALDLRVPVLSHADLLTLWPPLAVTKTRDWLAANLSGGVYRDLTLAFRRLPDVPKPLVEATWAFDNLTAKLLAAQPPLTGAAGYATLSQNALSFVVEAGQITAPQGGALDVAGSSFQLPDLSQKPANLEIALKSRSTVEAALSILSGKPLNALKDATFGPDVAEGQFDLSAEIAFPLKGKLQPADVTYSGTGVLSDVVSTKLIPDRRLAAKTLNVEVTQKGMEIAGPVTLDSARANGRWVKAFGAENRGLSSVTADVAIDQNFLDTFAIALPTGMFQGAAKGAVTVDLVSKQPPRFALTSDLKGATLNIPPIGWRKAAATGMTFSAKGTGGAAPGLSELTLVGDGLTARDGAVAIRAGGGLERLSFGQFAVDDWLSTSLRLDGQGAGAPPAVILEGGLLDLRKLPSGGGSGGDAHGPVTAALDTLRVSDGLRLTNLSAELAAGRDVRGVFSGYLNGEAALSGTLVPATHGPTITLTSRNAGRVVTAAGLLERAEGGAMTVTLVALPQTRTYDGRAQITDMSVLSAPSLAKLLSSISVVGLLEQLGGGGLKFTDINSEFLLAPERITIRQGSAEGASLGISLDGIYDTASKEVDFQGVISPLYFINALGQVVSRRGEGLFGFNFDLRGAASDPDVRVNPLSILTPGALRDIFRRRSPAQSN</sequence>
<feature type="domain" description="YhdP central" evidence="2">
    <location>
        <begin position="366"/>
        <end position="777"/>
    </location>
</feature>
<evidence type="ECO:0000313" key="3">
    <source>
        <dbReference type="EMBL" id="GAA3872410.1"/>
    </source>
</evidence>
<organism evidence="3 4">
    <name type="scientific">Celeribacter arenosi</name>
    <dbReference type="NCBI Taxonomy" id="792649"/>
    <lineage>
        <taxon>Bacteria</taxon>
        <taxon>Pseudomonadati</taxon>
        <taxon>Pseudomonadota</taxon>
        <taxon>Alphaproteobacteria</taxon>
        <taxon>Rhodobacterales</taxon>
        <taxon>Roseobacteraceae</taxon>
        <taxon>Celeribacter</taxon>
    </lineage>
</organism>
<reference evidence="4" key="1">
    <citation type="journal article" date="2019" name="Int. J. Syst. Evol. Microbiol.">
        <title>The Global Catalogue of Microorganisms (GCM) 10K type strain sequencing project: providing services to taxonomists for standard genome sequencing and annotation.</title>
        <authorList>
            <consortium name="The Broad Institute Genomics Platform"/>
            <consortium name="The Broad Institute Genome Sequencing Center for Infectious Disease"/>
            <person name="Wu L."/>
            <person name="Ma J."/>
        </authorList>
    </citation>
    <scope>NUCLEOTIDE SEQUENCE [LARGE SCALE GENOMIC DNA]</scope>
    <source>
        <strain evidence="4">JCM 17190</strain>
    </source>
</reference>
<keyword evidence="1" id="KW-0472">Membrane</keyword>
<dbReference type="Proteomes" id="UP001399917">
    <property type="component" value="Unassembled WGS sequence"/>
</dbReference>
<keyword evidence="1" id="KW-1133">Transmembrane helix</keyword>
<keyword evidence="4" id="KW-1185">Reference proteome</keyword>
<feature type="transmembrane region" description="Helical" evidence="1">
    <location>
        <begin position="25"/>
        <end position="47"/>
    </location>
</feature>
<keyword evidence="1" id="KW-0812">Transmembrane</keyword>
<evidence type="ECO:0000259" key="2">
    <source>
        <dbReference type="Pfam" id="PF13116"/>
    </source>
</evidence>
<proteinExistence type="predicted"/>
<evidence type="ECO:0000313" key="4">
    <source>
        <dbReference type="Proteomes" id="UP001399917"/>
    </source>
</evidence>
<evidence type="ECO:0000256" key="1">
    <source>
        <dbReference type="SAM" id="Phobius"/>
    </source>
</evidence>
<dbReference type="EMBL" id="BAABDF010000007">
    <property type="protein sequence ID" value="GAA3872410.1"/>
    <property type="molecule type" value="Genomic_DNA"/>
</dbReference>
<accession>A0ABP7KDT2</accession>
<gene>
    <name evidence="3" type="ORF">GCM10022404_22860</name>
</gene>
<dbReference type="Pfam" id="PF13116">
    <property type="entry name" value="YhdP"/>
    <property type="match status" value="1"/>
</dbReference>
<name>A0ABP7KDT2_9RHOB</name>
<dbReference type="RefSeq" id="WP_344847284.1">
    <property type="nucleotide sequence ID" value="NZ_BAABDF010000007.1"/>
</dbReference>
<comment type="caution">
    <text evidence="3">The sequence shown here is derived from an EMBL/GenBank/DDBJ whole genome shotgun (WGS) entry which is preliminary data.</text>
</comment>